<comment type="caution">
    <text evidence="1">The sequence shown here is derived from an EMBL/GenBank/DDBJ whole genome shotgun (WGS) entry which is preliminary data.</text>
</comment>
<dbReference type="RefSeq" id="WP_380056704.1">
    <property type="nucleotide sequence ID" value="NZ_JBHSWB010000001.1"/>
</dbReference>
<protein>
    <recommendedName>
        <fullName evidence="3">Proteinase inhibitor I42 chagasin domain-containing protein</fullName>
    </recommendedName>
</protein>
<accession>A0ABW1ZLE9</accession>
<proteinExistence type="predicted"/>
<evidence type="ECO:0000313" key="1">
    <source>
        <dbReference type="EMBL" id="MFC6661289.1"/>
    </source>
</evidence>
<name>A0ABW1ZLE9_9DEIO</name>
<sequence>MPWRTGGAPGVARAVDVDVTQPQTTVTVRPGDTLRLHLFEDTVESPLTWTIWMAPGAATPPALTLLDTQRTSAGDHGPAMLRYDVVYSLKVGPAAGLSAPLLFVQDAPALNSDLRLRFPRCCAR</sequence>
<evidence type="ECO:0000313" key="2">
    <source>
        <dbReference type="Proteomes" id="UP001596317"/>
    </source>
</evidence>
<dbReference type="EMBL" id="JBHSWB010000001">
    <property type="protein sequence ID" value="MFC6661289.1"/>
    <property type="molecule type" value="Genomic_DNA"/>
</dbReference>
<keyword evidence="2" id="KW-1185">Reference proteome</keyword>
<reference evidence="2" key="1">
    <citation type="journal article" date="2019" name="Int. J. Syst. Evol. Microbiol.">
        <title>The Global Catalogue of Microorganisms (GCM) 10K type strain sequencing project: providing services to taxonomists for standard genome sequencing and annotation.</title>
        <authorList>
            <consortium name="The Broad Institute Genomics Platform"/>
            <consortium name="The Broad Institute Genome Sequencing Center for Infectious Disease"/>
            <person name="Wu L."/>
            <person name="Ma J."/>
        </authorList>
    </citation>
    <scope>NUCLEOTIDE SEQUENCE [LARGE SCALE GENOMIC DNA]</scope>
    <source>
        <strain evidence="2">CCUG 63830</strain>
    </source>
</reference>
<dbReference type="Proteomes" id="UP001596317">
    <property type="component" value="Unassembled WGS sequence"/>
</dbReference>
<evidence type="ECO:0008006" key="3">
    <source>
        <dbReference type="Google" id="ProtNLM"/>
    </source>
</evidence>
<organism evidence="1 2">
    <name type="scientific">Deinococcus multiflagellatus</name>
    <dbReference type="NCBI Taxonomy" id="1656887"/>
    <lineage>
        <taxon>Bacteria</taxon>
        <taxon>Thermotogati</taxon>
        <taxon>Deinococcota</taxon>
        <taxon>Deinococci</taxon>
        <taxon>Deinococcales</taxon>
        <taxon>Deinococcaceae</taxon>
        <taxon>Deinococcus</taxon>
    </lineage>
</organism>
<gene>
    <name evidence="1" type="ORF">ACFP90_13765</name>
</gene>